<dbReference type="eggNOG" id="KOG3113">
    <property type="taxonomic scope" value="Eukaryota"/>
</dbReference>
<organism evidence="3 4">
    <name type="scientific">Thecamonas trahens ATCC 50062</name>
    <dbReference type="NCBI Taxonomy" id="461836"/>
    <lineage>
        <taxon>Eukaryota</taxon>
        <taxon>Apusozoa</taxon>
        <taxon>Apusomonadida</taxon>
        <taxon>Apusomonadidae</taxon>
        <taxon>Thecamonas</taxon>
    </lineage>
</organism>
<dbReference type="Pfam" id="PF04641">
    <property type="entry name" value="Rtf2"/>
    <property type="match status" value="1"/>
</dbReference>
<name>A0A0L0DFA8_THETB</name>
<proteinExistence type="inferred from homology"/>
<reference evidence="3 4" key="1">
    <citation type="submission" date="2010-05" db="EMBL/GenBank/DDBJ databases">
        <title>The Genome Sequence of Thecamonas trahens ATCC 50062.</title>
        <authorList>
            <consortium name="The Broad Institute Genome Sequencing Platform"/>
            <person name="Russ C."/>
            <person name="Cuomo C."/>
            <person name="Shea T."/>
            <person name="Young S.K."/>
            <person name="Zeng Q."/>
            <person name="Koehrsen M."/>
            <person name="Haas B."/>
            <person name="Borodovsky M."/>
            <person name="Guigo R."/>
            <person name="Alvarado L."/>
            <person name="Berlin A."/>
            <person name="Bochicchio J."/>
            <person name="Borenstein D."/>
            <person name="Chapman S."/>
            <person name="Chen Z."/>
            <person name="Freedman E."/>
            <person name="Gellesch M."/>
            <person name="Goldberg J."/>
            <person name="Griggs A."/>
            <person name="Gujja S."/>
            <person name="Heilman E."/>
            <person name="Heiman D."/>
            <person name="Hepburn T."/>
            <person name="Howarth C."/>
            <person name="Jen D."/>
            <person name="Larson L."/>
            <person name="Mehta T."/>
            <person name="Park D."/>
            <person name="Pearson M."/>
            <person name="Roberts A."/>
            <person name="Saif S."/>
            <person name="Shenoy N."/>
            <person name="Sisk P."/>
            <person name="Stolte C."/>
            <person name="Sykes S."/>
            <person name="Thomson T."/>
            <person name="Walk T."/>
            <person name="White J."/>
            <person name="Yandava C."/>
            <person name="Burger G."/>
            <person name="Gray M.W."/>
            <person name="Holland P.W.H."/>
            <person name="King N."/>
            <person name="Lang F.B.F."/>
            <person name="Roger A.J."/>
            <person name="Ruiz-Trillo I."/>
            <person name="Lander E."/>
            <person name="Nusbaum C."/>
        </authorList>
    </citation>
    <scope>NUCLEOTIDE SEQUENCE [LARGE SCALE GENOMIC DNA]</scope>
    <source>
        <strain evidence="3 4">ATCC 50062</strain>
    </source>
</reference>
<gene>
    <name evidence="3" type="ORF">AMSG_07224</name>
</gene>
<dbReference type="STRING" id="461836.A0A0L0DFA8"/>
<dbReference type="OrthoDB" id="247013at2759"/>
<feature type="compositionally biased region" description="Basic residues" evidence="2">
    <location>
        <begin position="171"/>
        <end position="185"/>
    </location>
</feature>
<dbReference type="InterPro" id="IPR027799">
    <property type="entry name" value="Rtf2_RING-finger"/>
</dbReference>
<dbReference type="AlphaFoldDB" id="A0A0L0DFA8"/>
<evidence type="ECO:0000256" key="1">
    <source>
        <dbReference type="ARBA" id="ARBA00009885"/>
    </source>
</evidence>
<comment type="similarity">
    <text evidence="1">Belongs to the rtf2 family.</text>
</comment>
<dbReference type="CDD" id="cd16653">
    <property type="entry name" value="RING-like_Rtf2"/>
    <property type="match status" value="1"/>
</dbReference>
<dbReference type="GeneID" id="25566195"/>
<protein>
    <submittedName>
        <fullName evidence="3">Uncharacterized protein</fullName>
    </submittedName>
</protein>
<dbReference type="RefSeq" id="XP_013756665.1">
    <property type="nucleotide sequence ID" value="XM_013901211.1"/>
</dbReference>
<evidence type="ECO:0000313" key="3">
    <source>
        <dbReference type="EMBL" id="KNC50969.1"/>
    </source>
</evidence>
<evidence type="ECO:0000256" key="2">
    <source>
        <dbReference type="SAM" id="MobiDB-lite"/>
    </source>
</evidence>
<dbReference type="Proteomes" id="UP000054408">
    <property type="component" value="Unassembled WGS sequence"/>
</dbReference>
<dbReference type="InterPro" id="IPR006735">
    <property type="entry name" value="Rtf2"/>
</dbReference>
<dbReference type="GO" id="GO:0006274">
    <property type="term" value="P:DNA replication termination"/>
    <property type="evidence" value="ECO:0007669"/>
    <property type="project" value="TreeGrafter"/>
</dbReference>
<dbReference type="PANTHER" id="PTHR12775">
    <property type="entry name" value="PROTEIN C20ORF43 HOMOLOG"/>
    <property type="match status" value="1"/>
</dbReference>
<feature type="region of interest" description="Disordered" evidence="2">
    <location>
        <begin position="171"/>
        <end position="258"/>
    </location>
</feature>
<dbReference type="GO" id="GO:0005634">
    <property type="term" value="C:nucleus"/>
    <property type="evidence" value="ECO:0007669"/>
    <property type="project" value="TreeGrafter"/>
</dbReference>
<sequence length="258" mass="26017">MGGDGGAARAAAAKRARAAAVATTCALSQQPLDPHAAVVGPYGRLFNKEALLEALLLKTLPQALAYIHKTRDLRDVVLQPPPTSIDAGGHAVVHLCPITQLPMDGSVQFVALRCGHVFAARAFRDVDAGGQCFTCAAGFDLDADGIVVDPDDAQREELVARLAAARAAAKAKKKAKAKGKSKAKRSREAGDGGEPHGPPAKKAKATSQLMAAIEASKGESRAAASSSSSAAPGAGGGTGAGPRPAGMSAVAWASLTGQ</sequence>
<accession>A0A0L0DFA8</accession>
<keyword evidence="4" id="KW-1185">Reference proteome</keyword>
<evidence type="ECO:0000313" key="4">
    <source>
        <dbReference type="Proteomes" id="UP000054408"/>
    </source>
</evidence>
<dbReference type="PANTHER" id="PTHR12775:SF0">
    <property type="entry name" value="REPLICATION TERMINATION FACTOR 2"/>
    <property type="match status" value="1"/>
</dbReference>
<feature type="compositionally biased region" description="Low complexity" evidence="2">
    <location>
        <begin position="221"/>
        <end position="232"/>
    </location>
</feature>
<dbReference type="EMBL" id="GL349463">
    <property type="protein sequence ID" value="KNC50969.1"/>
    <property type="molecule type" value="Genomic_DNA"/>
</dbReference>